<name>A0A5K1G7P0_9MAGN</name>
<reference evidence="1" key="1">
    <citation type="submission" date="2019-09" db="EMBL/GenBank/DDBJ databases">
        <authorList>
            <person name="Zhang L."/>
        </authorList>
    </citation>
    <scope>NUCLEOTIDE SEQUENCE</scope>
</reference>
<organism evidence="1">
    <name type="scientific">Nymphaea colorata</name>
    <name type="common">pocket water lily</name>
    <dbReference type="NCBI Taxonomy" id="210225"/>
    <lineage>
        <taxon>Eukaryota</taxon>
        <taxon>Viridiplantae</taxon>
        <taxon>Streptophyta</taxon>
        <taxon>Embryophyta</taxon>
        <taxon>Tracheophyta</taxon>
        <taxon>Spermatophyta</taxon>
        <taxon>Magnoliopsida</taxon>
        <taxon>Nymphaeales</taxon>
        <taxon>Nymphaeaceae</taxon>
        <taxon>Nymphaea</taxon>
    </lineage>
</organism>
<accession>A0A5K1G7P0</accession>
<proteinExistence type="predicted"/>
<dbReference type="Gramene" id="NC9G0112180.1">
    <property type="protein sequence ID" value="NC9G0112180.1:cds"/>
    <property type="gene ID" value="NC9G0112180"/>
</dbReference>
<dbReference type="EMBL" id="LR721787">
    <property type="protein sequence ID" value="VVW71502.1"/>
    <property type="molecule type" value="Genomic_DNA"/>
</dbReference>
<evidence type="ECO:0000313" key="1">
    <source>
        <dbReference type="EMBL" id="VVW71502.1"/>
    </source>
</evidence>
<dbReference type="AlphaFoldDB" id="A0A5K1G7P0"/>
<gene>
    <name evidence="1" type="ORF">NYM_LOCUS26643</name>
</gene>
<protein>
    <submittedName>
        <fullName evidence="1">Uncharacterized protein</fullName>
    </submittedName>
</protein>
<sequence>MIIGSERVETKLSLVTNRVDASSEAAGVSEELRLWIADIGPNQQLIPDPIRGVRYDFGFGSDAQIISDPLYRLSREQNRDTKV</sequence>